<evidence type="ECO:0000313" key="6">
    <source>
        <dbReference type="Proteomes" id="UP000218615"/>
    </source>
</evidence>
<reference evidence="6" key="1">
    <citation type="submission" date="2017-06" db="EMBL/GenBank/DDBJ databases">
        <authorList>
            <person name="Cremers G."/>
        </authorList>
    </citation>
    <scope>NUCLEOTIDE SEQUENCE [LARGE SCALE GENOMIC DNA]</scope>
</reference>
<protein>
    <recommendedName>
        <fullName evidence="4">Type I restriction modification DNA specificity domain-containing protein</fullName>
    </recommendedName>
</protein>
<dbReference type="GO" id="GO:0003677">
    <property type="term" value="F:DNA binding"/>
    <property type="evidence" value="ECO:0007669"/>
    <property type="project" value="UniProtKB-KW"/>
</dbReference>
<evidence type="ECO:0000256" key="1">
    <source>
        <dbReference type="ARBA" id="ARBA00010923"/>
    </source>
</evidence>
<comment type="similarity">
    <text evidence="1">Belongs to the type-I restriction system S methylase family.</text>
</comment>
<sequence length="156" mass="16979">MSAELSQVAAPGAPARSWKPYPAYTDSGVEWLGKVPEHWDVIKLKFVDEVIMGQSPNSEDYNKNGHGLPFLQGNAEFGNLNPIPINWCRTANKSAMNGDVLLSVRAPIGAVNLADQKYGIGRGLCAIRAIKSNNKYLFYVCICLNDELNSIGVVPS</sequence>
<dbReference type="AlphaFoldDB" id="A0A284VMC6"/>
<feature type="domain" description="Type I restriction modification DNA specificity" evidence="4">
    <location>
        <begin position="36"/>
        <end position="150"/>
    </location>
</feature>
<evidence type="ECO:0000259" key="4">
    <source>
        <dbReference type="Pfam" id="PF01420"/>
    </source>
</evidence>
<dbReference type="Proteomes" id="UP000218615">
    <property type="component" value="Unassembled WGS sequence"/>
</dbReference>
<accession>A0A284VMC6</accession>
<evidence type="ECO:0000256" key="2">
    <source>
        <dbReference type="ARBA" id="ARBA00022747"/>
    </source>
</evidence>
<dbReference type="EMBL" id="FZMP01000087">
    <property type="protein sequence ID" value="SNQ60363.1"/>
    <property type="molecule type" value="Genomic_DNA"/>
</dbReference>
<dbReference type="Pfam" id="PF01420">
    <property type="entry name" value="Methylase_S"/>
    <property type="match status" value="1"/>
</dbReference>
<dbReference type="InterPro" id="IPR000055">
    <property type="entry name" value="Restrct_endonuc_typeI_TRD"/>
</dbReference>
<dbReference type="RefSeq" id="WP_096204694.1">
    <property type="nucleotide sequence ID" value="NZ_FZMP01000087.1"/>
</dbReference>
<keyword evidence="3" id="KW-0238">DNA-binding</keyword>
<dbReference type="SUPFAM" id="SSF116734">
    <property type="entry name" value="DNA methylase specificity domain"/>
    <property type="match status" value="1"/>
</dbReference>
<organism evidence="5 6">
    <name type="scientific">Candidatus Methanoperedens nitratireducens</name>
    <dbReference type="NCBI Taxonomy" id="1392998"/>
    <lineage>
        <taxon>Archaea</taxon>
        <taxon>Methanobacteriati</taxon>
        <taxon>Methanobacteriota</taxon>
        <taxon>Stenosarchaea group</taxon>
        <taxon>Methanomicrobia</taxon>
        <taxon>Methanosarcinales</taxon>
        <taxon>ANME-2 cluster</taxon>
        <taxon>Candidatus Methanoperedentaceae</taxon>
        <taxon>Candidatus Methanoperedens</taxon>
    </lineage>
</organism>
<dbReference type="OrthoDB" id="84651at2157"/>
<name>A0A284VMC6_9EURY</name>
<keyword evidence="2" id="KW-0680">Restriction system</keyword>
<dbReference type="Gene3D" id="3.90.220.20">
    <property type="entry name" value="DNA methylase specificity domains"/>
    <property type="match status" value="1"/>
</dbReference>
<dbReference type="InterPro" id="IPR044946">
    <property type="entry name" value="Restrct_endonuc_typeI_TRD_sf"/>
</dbReference>
<evidence type="ECO:0000313" key="5">
    <source>
        <dbReference type="EMBL" id="SNQ60363.1"/>
    </source>
</evidence>
<gene>
    <name evidence="5" type="ORF">MNV_1770014</name>
</gene>
<dbReference type="GO" id="GO:0009307">
    <property type="term" value="P:DNA restriction-modification system"/>
    <property type="evidence" value="ECO:0007669"/>
    <property type="project" value="UniProtKB-KW"/>
</dbReference>
<keyword evidence="6" id="KW-1185">Reference proteome</keyword>
<evidence type="ECO:0000256" key="3">
    <source>
        <dbReference type="ARBA" id="ARBA00023125"/>
    </source>
</evidence>
<proteinExistence type="inferred from homology"/>